<organism evidence="1 2">
    <name type="scientific">Streptomyces armeniacus</name>
    <dbReference type="NCBI Taxonomy" id="83291"/>
    <lineage>
        <taxon>Bacteria</taxon>
        <taxon>Bacillati</taxon>
        <taxon>Actinomycetota</taxon>
        <taxon>Actinomycetes</taxon>
        <taxon>Kitasatosporales</taxon>
        <taxon>Streptomycetaceae</taxon>
        <taxon>Streptomyces</taxon>
    </lineage>
</organism>
<keyword evidence="2" id="KW-1185">Reference proteome</keyword>
<name>A0A345XQ06_9ACTN</name>
<accession>A0A345XQ06</accession>
<dbReference type="InterPro" id="IPR027417">
    <property type="entry name" value="P-loop_NTPase"/>
</dbReference>
<evidence type="ECO:0000313" key="2">
    <source>
        <dbReference type="Proteomes" id="UP000254425"/>
    </source>
</evidence>
<dbReference type="Gene3D" id="3.40.50.300">
    <property type="entry name" value="P-loop containing nucleotide triphosphate hydrolases"/>
    <property type="match status" value="1"/>
</dbReference>
<dbReference type="Pfam" id="PF13469">
    <property type="entry name" value="Sulfotransfer_3"/>
    <property type="match status" value="1"/>
</dbReference>
<reference evidence="1 2" key="1">
    <citation type="submission" date="2018-07" db="EMBL/GenBank/DDBJ databases">
        <title>Draft genome of the type strain Streptomyces armeniacus ATCC 15676.</title>
        <authorList>
            <person name="Labana P."/>
            <person name="Gosse J.T."/>
            <person name="Boddy C.N."/>
        </authorList>
    </citation>
    <scope>NUCLEOTIDE SEQUENCE [LARGE SCALE GENOMIC DNA]</scope>
    <source>
        <strain evidence="1 2">ATCC 15676</strain>
    </source>
</reference>
<dbReference type="AlphaFoldDB" id="A0A345XQ06"/>
<dbReference type="KEGG" id="sarm:DVA86_14725"/>
<evidence type="ECO:0000313" key="1">
    <source>
        <dbReference type="EMBL" id="AXK33722.1"/>
    </source>
</evidence>
<protein>
    <submittedName>
        <fullName evidence="1">Sulfotransferase</fullName>
    </submittedName>
</protein>
<dbReference type="InterPro" id="IPR052736">
    <property type="entry name" value="Stf3_sulfotransferase"/>
</dbReference>
<gene>
    <name evidence="1" type="ORF">DVA86_14725</name>
</gene>
<dbReference type="EMBL" id="CP031320">
    <property type="protein sequence ID" value="AXK33722.1"/>
    <property type="molecule type" value="Genomic_DNA"/>
</dbReference>
<keyword evidence="1" id="KW-0808">Transferase</keyword>
<dbReference type="SUPFAM" id="SSF52540">
    <property type="entry name" value="P-loop containing nucleoside triphosphate hydrolases"/>
    <property type="match status" value="1"/>
</dbReference>
<dbReference type="Proteomes" id="UP000254425">
    <property type="component" value="Chromosome"/>
</dbReference>
<proteinExistence type="predicted"/>
<dbReference type="GO" id="GO:0016740">
    <property type="term" value="F:transferase activity"/>
    <property type="evidence" value="ECO:0007669"/>
    <property type="project" value="UniProtKB-KW"/>
</dbReference>
<sequence>MLRDSAPPRPQDLTGRGAALARPKLPAAMRLLGGAFTPLAQRMWQFDPEQLKAKARAKTGLTDFGDDAPLDEPLEVLCRSIRTELQLSTNGRFVLHNQILGSLVNRLRLQELTAGHPEIFEAQVSCPVFVTGTPRTGTTFVQKLLWQDSGFRCLPLWESSHPLPKGDPTAAQKDPDPRIAASRTELKLTNKILPEQASMHGLVHDEPEEENPLLAISHCSSMYENIALVPAYREWYTQADHTPGYRHFARVLQYLQWSRPGGDRWALKAPGHLEMLGPLLSVFDDATVVQTHRDPVTSVISFANMVTYGARVYFDRPDPLLVGQYAADFIERLLRAAVRDHEKAGDRVVDIKFRDLVSDPLGEMKRVYEAADRELDAATERAMRDYAESESKRGGRHKYAAEDFALDVEALRERFGFYYEHFDVAVESR</sequence>
<dbReference type="PANTHER" id="PTHR36451:SF1">
    <property type="entry name" value="OMEGA-HYDROXY-BETA-DIHYDROMENAQUINONE-9 SULFOTRANSFERASE STF3"/>
    <property type="match status" value="1"/>
</dbReference>
<dbReference type="PANTHER" id="PTHR36451">
    <property type="entry name" value="PAPS-DEPENDENT SULFOTRANSFERASE STF3"/>
    <property type="match status" value="1"/>
</dbReference>